<dbReference type="Gene3D" id="2.30.30.290">
    <property type="entry name" value="YopX-like domains"/>
    <property type="match status" value="1"/>
</dbReference>
<organism evidence="2">
    <name type="scientific">Myoviridae sp. ctJ2i1</name>
    <dbReference type="NCBI Taxonomy" id="2825079"/>
    <lineage>
        <taxon>Viruses</taxon>
        <taxon>Duplodnaviria</taxon>
        <taxon>Heunggongvirae</taxon>
        <taxon>Uroviricota</taxon>
        <taxon>Caudoviricetes</taxon>
    </lineage>
</organism>
<proteinExistence type="predicted"/>
<dbReference type="Pfam" id="PF09643">
    <property type="entry name" value="YopX"/>
    <property type="match status" value="1"/>
</dbReference>
<evidence type="ECO:0000259" key="1">
    <source>
        <dbReference type="Pfam" id="PF09643"/>
    </source>
</evidence>
<protein>
    <submittedName>
        <fullName evidence="2">YopX protein</fullName>
    </submittedName>
</protein>
<dbReference type="InterPro" id="IPR023385">
    <property type="entry name" value="YopX-like_C"/>
</dbReference>
<feature type="domain" description="YopX protein" evidence="1">
    <location>
        <begin position="32"/>
        <end position="121"/>
    </location>
</feature>
<dbReference type="SUPFAM" id="SSF159006">
    <property type="entry name" value="YopX-like"/>
    <property type="match status" value="1"/>
</dbReference>
<reference evidence="2" key="1">
    <citation type="journal article" date="2021" name="Proc. Natl. Acad. Sci. U.S.A.">
        <title>A Catalog of Tens of Thousands of Viruses from Human Metagenomes Reveals Hidden Associations with Chronic Diseases.</title>
        <authorList>
            <person name="Tisza M.J."/>
            <person name="Buck C.B."/>
        </authorList>
    </citation>
    <scope>NUCLEOTIDE SEQUENCE</scope>
    <source>
        <strain evidence="2">CtJ2i1</strain>
    </source>
</reference>
<evidence type="ECO:0000313" key="2">
    <source>
        <dbReference type="EMBL" id="DAG00555.1"/>
    </source>
</evidence>
<accession>A0A8S5V1R1</accession>
<dbReference type="InterPro" id="IPR019096">
    <property type="entry name" value="YopX_protein"/>
</dbReference>
<sequence>MNRNFKARCLKDRSWKTGFYLIKKKEPCIKDIKNVWPVHEQTICQSTGYIDCNKKEIFLDDLVNFSVTINGSEIKLDKAQVVFGIPVGKLVLVEGNEVIDFISDRYENPHYEVVGNIWDNVALPKKK</sequence>
<name>A0A8S5V1R1_9CAUD</name>
<dbReference type="EMBL" id="BK016182">
    <property type="protein sequence ID" value="DAG00555.1"/>
    <property type="molecule type" value="Genomic_DNA"/>
</dbReference>